<keyword evidence="5 6" id="KW-0949">S-adenosyl-L-methionine</keyword>
<dbReference type="Gene3D" id="3.40.50.150">
    <property type="entry name" value="Vaccinia Virus protein VP39"/>
    <property type="match status" value="1"/>
</dbReference>
<dbReference type="NCBIfam" id="TIGR00006">
    <property type="entry name" value="16S rRNA (cytosine(1402)-N(4))-methyltransferase RsmH"/>
    <property type="match status" value="1"/>
</dbReference>
<evidence type="ECO:0000256" key="5">
    <source>
        <dbReference type="ARBA" id="ARBA00022691"/>
    </source>
</evidence>
<comment type="function">
    <text evidence="6">Specifically methylates the N4 position of cytidine in position 1402 (C1402) of 16S rRNA.</text>
</comment>
<dbReference type="Gene3D" id="1.10.150.170">
    <property type="entry name" value="Putative methyltransferase TM0872, insert domain"/>
    <property type="match status" value="1"/>
</dbReference>
<dbReference type="PANTHER" id="PTHR11265:SF0">
    <property type="entry name" value="12S RRNA N4-METHYLCYTIDINE METHYLTRANSFERASE"/>
    <property type="match status" value="1"/>
</dbReference>
<dbReference type="SUPFAM" id="SSF81799">
    <property type="entry name" value="Putative methyltransferase TM0872, insert domain"/>
    <property type="match status" value="1"/>
</dbReference>
<keyword evidence="3 6" id="KW-0489">Methyltransferase</keyword>
<dbReference type="KEGG" id="mmyr:MXMO3_01416"/>
<evidence type="ECO:0000256" key="3">
    <source>
        <dbReference type="ARBA" id="ARBA00022603"/>
    </source>
</evidence>
<dbReference type="PANTHER" id="PTHR11265">
    <property type="entry name" value="S-ADENOSYL-METHYLTRANSFERASE MRAW"/>
    <property type="match status" value="1"/>
</dbReference>
<reference evidence="8 9" key="1">
    <citation type="submission" date="2017-05" db="EMBL/GenBank/DDBJ databases">
        <title>Genome Analysis of Maritalea myrionectae HL2708#5.</title>
        <authorList>
            <consortium name="Cotde Inc.-PKNU"/>
            <person name="Jang D."/>
            <person name="Oh H.-M."/>
        </authorList>
    </citation>
    <scope>NUCLEOTIDE SEQUENCE [LARGE SCALE GENOMIC DNA]</scope>
    <source>
        <strain evidence="8 9">HL2708#5</strain>
    </source>
</reference>
<sequence length="340" mass="37154">MVQHQDENNLSSDQSHIPVLIQEVIEGLAPVADKCIVDGTLGAGGYSRSFLDAGARVIGIDRDPSVMPFVDQLKADFGDQFQFLAGQFGQMQALLADAELTDIDAIVLDIGVSSMQLDQGERGFSFMRDGPLDMRMEQRGATAADMVNGLEERELSDLIFGFGEEKRARAVAKAIVAARENGPLTTTKELADLIEKTLGRGKPGKAAHPATKTFQALRIAVNAEYNQLVHGLFDAEALLQPGGKLAVVTFHSMEDRIVKRFFKPQVQQSRHMPMSEAAPQTWDDISKPVRPSKEELNRNPRARSATLRYATRNDVPARPFNIDGLGVPGMAKKQEIGAKT</sequence>
<dbReference type="GO" id="GO:0070475">
    <property type="term" value="P:rRNA base methylation"/>
    <property type="evidence" value="ECO:0007669"/>
    <property type="project" value="UniProtKB-UniRule"/>
</dbReference>
<evidence type="ECO:0000256" key="7">
    <source>
        <dbReference type="SAM" id="MobiDB-lite"/>
    </source>
</evidence>
<dbReference type="EC" id="2.1.1.199" evidence="6"/>
<keyword evidence="4 6" id="KW-0808">Transferase</keyword>
<keyword evidence="2 6" id="KW-0698">rRNA processing</keyword>
<feature type="binding site" evidence="6">
    <location>
        <position position="61"/>
    </location>
    <ligand>
        <name>S-adenosyl-L-methionine</name>
        <dbReference type="ChEBI" id="CHEBI:59789"/>
    </ligand>
</feature>
<feature type="binding site" evidence="6">
    <location>
        <begin position="44"/>
        <end position="46"/>
    </location>
    <ligand>
        <name>S-adenosyl-L-methionine</name>
        <dbReference type="ChEBI" id="CHEBI:59789"/>
    </ligand>
</feature>
<dbReference type="GO" id="GO:0005737">
    <property type="term" value="C:cytoplasm"/>
    <property type="evidence" value="ECO:0007669"/>
    <property type="project" value="UniProtKB-SubCell"/>
</dbReference>
<comment type="catalytic activity">
    <reaction evidence="6">
        <text>cytidine(1402) in 16S rRNA + S-adenosyl-L-methionine = N(4)-methylcytidine(1402) in 16S rRNA + S-adenosyl-L-homocysteine + H(+)</text>
        <dbReference type="Rhea" id="RHEA:42928"/>
        <dbReference type="Rhea" id="RHEA-COMP:10286"/>
        <dbReference type="Rhea" id="RHEA-COMP:10287"/>
        <dbReference type="ChEBI" id="CHEBI:15378"/>
        <dbReference type="ChEBI" id="CHEBI:57856"/>
        <dbReference type="ChEBI" id="CHEBI:59789"/>
        <dbReference type="ChEBI" id="CHEBI:74506"/>
        <dbReference type="ChEBI" id="CHEBI:82748"/>
        <dbReference type="EC" id="2.1.1.199"/>
    </reaction>
</comment>
<evidence type="ECO:0000256" key="2">
    <source>
        <dbReference type="ARBA" id="ARBA00022552"/>
    </source>
</evidence>
<evidence type="ECO:0000256" key="1">
    <source>
        <dbReference type="ARBA" id="ARBA00010396"/>
    </source>
</evidence>
<feature type="binding site" evidence="6">
    <location>
        <position position="109"/>
    </location>
    <ligand>
        <name>S-adenosyl-L-methionine</name>
        <dbReference type="ChEBI" id="CHEBI:59789"/>
    </ligand>
</feature>
<accession>A0A2R4MDH6</accession>
<dbReference type="InterPro" id="IPR023397">
    <property type="entry name" value="SAM-dep_MeTrfase_MraW_recog"/>
</dbReference>
<dbReference type="STRING" id="1122213.GCA_000423365_01378"/>
<comment type="subcellular location">
    <subcellularLocation>
        <location evidence="6">Cytoplasm</location>
    </subcellularLocation>
</comment>
<dbReference type="Pfam" id="PF01795">
    <property type="entry name" value="Methyltransf_5"/>
    <property type="match status" value="1"/>
</dbReference>
<dbReference type="Proteomes" id="UP000258927">
    <property type="component" value="Chromosome"/>
</dbReference>
<name>A0A2R4MDH6_9HYPH</name>
<dbReference type="InterPro" id="IPR029063">
    <property type="entry name" value="SAM-dependent_MTases_sf"/>
</dbReference>
<dbReference type="InterPro" id="IPR002903">
    <property type="entry name" value="RsmH"/>
</dbReference>
<feature type="binding site" evidence="6">
    <location>
        <position position="88"/>
    </location>
    <ligand>
        <name>S-adenosyl-L-methionine</name>
        <dbReference type="ChEBI" id="CHEBI:59789"/>
    </ligand>
</feature>
<evidence type="ECO:0000256" key="4">
    <source>
        <dbReference type="ARBA" id="ARBA00022679"/>
    </source>
</evidence>
<keyword evidence="6" id="KW-0963">Cytoplasm</keyword>
<dbReference type="AlphaFoldDB" id="A0A2R4MDH6"/>
<dbReference type="PIRSF" id="PIRSF004486">
    <property type="entry name" value="MraW"/>
    <property type="match status" value="1"/>
</dbReference>
<dbReference type="GO" id="GO:0071424">
    <property type="term" value="F:rRNA (cytosine-N4-)-methyltransferase activity"/>
    <property type="evidence" value="ECO:0007669"/>
    <property type="project" value="UniProtKB-UniRule"/>
</dbReference>
<feature type="binding site" evidence="6">
    <location>
        <position position="116"/>
    </location>
    <ligand>
        <name>S-adenosyl-L-methionine</name>
        <dbReference type="ChEBI" id="CHEBI:59789"/>
    </ligand>
</feature>
<organism evidence="8 9">
    <name type="scientific">Maritalea myrionectae</name>
    <dbReference type="NCBI Taxonomy" id="454601"/>
    <lineage>
        <taxon>Bacteria</taxon>
        <taxon>Pseudomonadati</taxon>
        <taxon>Pseudomonadota</taxon>
        <taxon>Alphaproteobacteria</taxon>
        <taxon>Hyphomicrobiales</taxon>
        <taxon>Devosiaceae</taxon>
        <taxon>Maritalea</taxon>
    </lineage>
</organism>
<dbReference type="RefSeq" id="WP_117395404.1">
    <property type="nucleotide sequence ID" value="NZ_CP021330.1"/>
</dbReference>
<dbReference type="SUPFAM" id="SSF53335">
    <property type="entry name" value="S-adenosyl-L-methionine-dependent methyltransferases"/>
    <property type="match status" value="1"/>
</dbReference>
<dbReference type="HAMAP" id="MF_01007">
    <property type="entry name" value="16SrRNA_methyltr_H"/>
    <property type="match status" value="1"/>
</dbReference>
<keyword evidence="9" id="KW-1185">Reference proteome</keyword>
<evidence type="ECO:0000256" key="6">
    <source>
        <dbReference type="HAMAP-Rule" id="MF_01007"/>
    </source>
</evidence>
<proteinExistence type="inferred from homology"/>
<feature type="region of interest" description="Disordered" evidence="7">
    <location>
        <begin position="269"/>
        <end position="307"/>
    </location>
</feature>
<comment type="similarity">
    <text evidence="1 6">Belongs to the methyltransferase superfamily. RsmH family.</text>
</comment>
<gene>
    <name evidence="6" type="primary">rsmH</name>
    <name evidence="8" type="ORF">MXMO3_01416</name>
</gene>
<evidence type="ECO:0000313" key="9">
    <source>
        <dbReference type="Proteomes" id="UP000258927"/>
    </source>
</evidence>
<feature type="compositionally biased region" description="Basic and acidic residues" evidence="7">
    <location>
        <begin position="284"/>
        <end position="298"/>
    </location>
</feature>
<dbReference type="EMBL" id="CP021330">
    <property type="protein sequence ID" value="AVX03946.1"/>
    <property type="molecule type" value="Genomic_DNA"/>
</dbReference>
<protein>
    <recommendedName>
        <fullName evidence="6">Ribosomal RNA small subunit methyltransferase H</fullName>
        <ecNumber evidence="6">2.1.1.199</ecNumber>
    </recommendedName>
    <alternativeName>
        <fullName evidence="6">16S rRNA m(4)C1402 methyltransferase</fullName>
    </alternativeName>
    <alternativeName>
        <fullName evidence="6">rRNA (cytosine-N(4)-)-methyltransferase RsmH</fullName>
    </alternativeName>
</protein>
<evidence type="ECO:0000313" key="8">
    <source>
        <dbReference type="EMBL" id="AVX03946.1"/>
    </source>
</evidence>